<feature type="domain" description="ABC transporter" evidence="4">
    <location>
        <begin position="5"/>
        <end position="230"/>
    </location>
</feature>
<sequence>MSAMIEAHGLRKQYRNTEALRGIDFSIEPGRIVGLIGPNGAGKTTALKAILGLTDFQGQLNVLGHDPRIGREHMMREVSFIADVAVLPRWIRVHQVVDFVAGVHPKFDRARCEGFLARTQLQKTARVRELSKGMIVQLHLALVMAIDARLLVLDEPTLGLDLLYRKQFYQSLLEDYFDEQRTILITTHQVEEIEHILSDVMFIRDGRITLQTDMDSLGERYAEVMVAAEYADAARAMKPLSERSVFGKSVYLFDGVERQQLQALGDVRRPSLADIFVATMQGSYT</sequence>
<dbReference type="PANTHER" id="PTHR42939">
    <property type="entry name" value="ABC TRANSPORTER ATP-BINDING PROTEIN ALBC-RELATED"/>
    <property type="match status" value="1"/>
</dbReference>
<evidence type="ECO:0000259" key="4">
    <source>
        <dbReference type="PROSITE" id="PS50893"/>
    </source>
</evidence>
<accession>T1C9V5</accession>
<dbReference type="GO" id="GO:0016887">
    <property type="term" value="F:ATP hydrolysis activity"/>
    <property type="evidence" value="ECO:0007669"/>
    <property type="project" value="InterPro"/>
</dbReference>
<dbReference type="Gene3D" id="3.40.50.300">
    <property type="entry name" value="P-loop containing nucleotide triphosphate hydrolases"/>
    <property type="match status" value="1"/>
</dbReference>
<proteinExistence type="predicted"/>
<protein>
    <submittedName>
        <fullName evidence="5">ABC transporter ATP-binding protein</fullName>
    </submittedName>
</protein>
<dbReference type="InterPro" id="IPR003439">
    <property type="entry name" value="ABC_transporter-like_ATP-bd"/>
</dbReference>
<dbReference type="SUPFAM" id="SSF52540">
    <property type="entry name" value="P-loop containing nucleoside triphosphate hydrolases"/>
    <property type="match status" value="1"/>
</dbReference>
<dbReference type="AlphaFoldDB" id="T1C9V5"/>
<dbReference type="InterPro" id="IPR051782">
    <property type="entry name" value="ABC_Transporter_VariousFunc"/>
</dbReference>
<dbReference type="EMBL" id="AUZX01001905">
    <property type="protein sequence ID" value="EQD77948.1"/>
    <property type="molecule type" value="Genomic_DNA"/>
</dbReference>
<dbReference type="CDD" id="cd03230">
    <property type="entry name" value="ABC_DR_subfamily_A"/>
    <property type="match status" value="1"/>
</dbReference>
<dbReference type="PANTHER" id="PTHR42939:SF1">
    <property type="entry name" value="ABC TRANSPORTER ATP-BINDING PROTEIN ALBC-RELATED"/>
    <property type="match status" value="1"/>
</dbReference>
<evidence type="ECO:0000313" key="5">
    <source>
        <dbReference type="EMBL" id="EQD77948.1"/>
    </source>
</evidence>
<keyword evidence="1" id="KW-0813">Transport</keyword>
<evidence type="ECO:0000256" key="3">
    <source>
        <dbReference type="ARBA" id="ARBA00022840"/>
    </source>
</evidence>
<dbReference type="GO" id="GO:0005524">
    <property type="term" value="F:ATP binding"/>
    <property type="evidence" value="ECO:0007669"/>
    <property type="project" value="UniProtKB-KW"/>
</dbReference>
<organism evidence="5">
    <name type="scientific">mine drainage metagenome</name>
    <dbReference type="NCBI Taxonomy" id="410659"/>
    <lineage>
        <taxon>unclassified sequences</taxon>
        <taxon>metagenomes</taxon>
        <taxon>ecological metagenomes</taxon>
    </lineage>
</organism>
<keyword evidence="3 5" id="KW-0067">ATP-binding</keyword>
<reference evidence="5" key="2">
    <citation type="journal article" date="2014" name="ISME J.">
        <title>Microbial stratification in low pH oxic and suboxic macroscopic growths along an acid mine drainage.</title>
        <authorList>
            <person name="Mendez-Garcia C."/>
            <person name="Mesa V."/>
            <person name="Sprenger R.R."/>
            <person name="Richter M."/>
            <person name="Diez M.S."/>
            <person name="Solano J."/>
            <person name="Bargiela R."/>
            <person name="Golyshina O.V."/>
            <person name="Manteca A."/>
            <person name="Ramos J.L."/>
            <person name="Gallego J.R."/>
            <person name="Llorente I."/>
            <person name="Martins Dos Santos V.A."/>
            <person name="Jensen O.N."/>
            <person name="Pelaez A.I."/>
            <person name="Sanchez J."/>
            <person name="Ferrer M."/>
        </authorList>
    </citation>
    <scope>NUCLEOTIDE SEQUENCE</scope>
</reference>
<dbReference type="PROSITE" id="PS50893">
    <property type="entry name" value="ABC_TRANSPORTER_2"/>
    <property type="match status" value="1"/>
</dbReference>
<dbReference type="InterPro" id="IPR003593">
    <property type="entry name" value="AAA+_ATPase"/>
</dbReference>
<evidence type="ECO:0000256" key="1">
    <source>
        <dbReference type="ARBA" id="ARBA00022448"/>
    </source>
</evidence>
<comment type="caution">
    <text evidence="5">The sequence shown here is derived from an EMBL/GenBank/DDBJ whole genome shotgun (WGS) entry which is preliminary data.</text>
</comment>
<gene>
    <name evidence="5" type="ORF">B1A_02566</name>
</gene>
<dbReference type="Pfam" id="PF00005">
    <property type="entry name" value="ABC_tran"/>
    <property type="match status" value="1"/>
</dbReference>
<keyword evidence="2" id="KW-0547">Nucleotide-binding</keyword>
<reference evidence="5" key="1">
    <citation type="submission" date="2013-08" db="EMBL/GenBank/DDBJ databases">
        <authorList>
            <person name="Mendez C."/>
            <person name="Richter M."/>
            <person name="Ferrer M."/>
            <person name="Sanchez J."/>
        </authorList>
    </citation>
    <scope>NUCLEOTIDE SEQUENCE</scope>
</reference>
<evidence type="ECO:0000256" key="2">
    <source>
        <dbReference type="ARBA" id="ARBA00022741"/>
    </source>
</evidence>
<name>T1C9V5_9ZZZZ</name>
<dbReference type="SMART" id="SM00382">
    <property type="entry name" value="AAA"/>
    <property type="match status" value="1"/>
</dbReference>
<dbReference type="InterPro" id="IPR027417">
    <property type="entry name" value="P-loop_NTPase"/>
</dbReference>